<evidence type="ECO:0000256" key="1">
    <source>
        <dbReference type="SAM" id="MobiDB-lite"/>
    </source>
</evidence>
<reference evidence="2 3" key="1">
    <citation type="submission" date="2015-02" db="EMBL/GenBank/DDBJ databases">
        <title>Genome sequene of Rhodovulum sulfidophilum DSM 2351.</title>
        <authorList>
            <person name="Nagao N."/>
        </authorList>
    </citation>
    <scope>NUCLEOTIDE SEQUENCE [LARGE SCALE GENOMIC DNA]</scope>
    <source>
        <strain evidence="2 3">DSM 2351</strain>
    </source>
</reference>
<organism evidence="2 3">
    <name type="scientific">Rhodovulum sulfidophilum</name>
    <name type="common">Rhodobacter sulfidophilus</name>
    <dbReference type="NCBI Taxonomy" id="35806"/>
    <lineage>
        <taxon>Bacteria</taxon>
        <taxon>Pseudomonadati</taxon>
        <taxon>Pseudomonadota</taxon>
        <taxon>Alphaproteobacteria</taxon>
        <taxon>Rhodobacterales</taxon>
        <taxon>Paracoccaceae</taxon>
        <taxon>Rhodovulum</taxon>
    </lineage>
</organism>
<evidence type="ECO:0000313" key="3">
    <source>
        <dbReference type="Proteomes" id="UP000064912"/>
    </source>
</evidence>
<dbReference type="Proteomes" id="UP000064912">
    <property type="component" value="Chromosome"/>
</dbReference>
<proteinExistence type="predicted"/>
<evidence type="ECO:0000313" key="2">
    <source>
        <dbReference type="EMBL" id="BAQ69115.1"/>
    </source>
</evidence>
<dbReference type="KEGG" id="rsu:NHU_01960"/>
<dbReference type="PATRIC" id="fig|35806.4.peg.2019"/>
<feature type="region of interest" description="Disordered" evidence="1">
    <location>
        <begin position="48"/>
        <end position="81"/>
    </location>
</feature>
<gene>
    <name evidence="2" type="ORF">NHU_01960</name>
</gene>
<accession>A0A0D6B2K5</accession>
<dbReference type="AlphaFoldDB" id="A0A0D6B2K5"/>
<name>A0A0D6B2K5_RHOSU</name>
<dbReference type="EMBL" id="AP014800">
    <property type="protein sequence ID" value="BAQ69115.1"/>
    <property type="molecule type" value="Genomic_DNA"/>
</dbReference>
<sequence length="81" mass="8371">MGRTCPILQGGGGLLGFPPGFERPRVKTVGRPHNPPNLALSALHTLGEAPAKQADPGHAGVSASKSARRQSEAIVARRPCP</sequence>
<protein>
    <submittedName>
        <fullName evidence="2">Permease</fullName>
    </submittedName>
</protein>